<dbReference type="KEGG" id="dalk:DSCA_11950"/>
<keyword evidence="2" id="KW-1185">Reference proteome</keyword>
<name>A0A5K7YFL2_9BACT</name>
<dbReference type="SUPFAM" id="SSF56112">
    <property type="entry name" value="Protein kinase-like (PK-like)"/>
    <property type="match status" value="1"/>
</dbReference>
<sequence length="256" mass="29791">MGLNDAVIQELLSHKNNEEVLIAEYDQDNKIFSYIGDIPLFSKFIVTQNEFKSRSTNRVSIVLFKGEVLIKKKYASPRMFFSELFVLYFLRNVKDTPDLKKFNLYNLVTYQTFVPGKNLGSELTRYGISVSDQYQLDVNYNKLKSGNPFNQEINYASFKILMANVIKHDFIPDLYLLLNDIHEKGVIINDLKFGNILTFGDKPFLIDFDRSDICFPKTKKLYYKISEEVKKIDFLFSSFENPESRIYERDANHGGG</sequence>
<accession>A0A5K7YFL2</accession>
<dbReference type="EMBL" id="AP021874">
    <property type="protein sequence ID" value="BBO67265.1"/>
    <property type="molecule type" value="Genomic_DNA"/>
</dbReference>
<proteinExistence type="predicted"/>
<dbReference type="AlphaFoldDB" id="A0A5K7YFL2"/>
<reference evidence="1 2" key="1">
    <citation type="submission" date="2019-11" db="EMBL/GenBank/DDBJ databases">
        <title>Comparative genomics of hydrocarbon-degrading Desulfosarcina strains.</title>
        <authorList>
            <person name="Watanabe M."/>
            <person name="Kojima H."/>
            <person name="Fukui M."/>
        </authorList>
    </citation>
    <scope>NUCLEOTIDE SEQUENCE [LARGE SCALE GENOMIC DNA]</scope>
    <source>
        <strain evidence="1 2">PL12</strain>
    </source>
</reference>
<organism evidence="1 2">
    <name type="scientific">Desulfosarcina alkanivorans</name>
    <dbReference type="NCBI Taxonomy" id="571177"/>
    <lineage>
        <taxon>Bacteria</taxon>
        <taxon>Pseudomonadati</taxon>
        <taxon>Thermodesulfobacteriota</taxon>
        <taxon>Desulfobacteria</taxon>
        <taxon>Desulfobacterales</taxon>
        <taxon>Desulfosarcinaceae</taxon>
        <taxon>Desulfosarcina</taxon>
    </lineage>
</organism>
<gene>
    <name evidence="1" type="ORF">DSCA_11950</name>
</gene>
<evidence type="ECO:0000313" key="1">
    <source>
        <dbReference type="EMBL" id="BBO67265.1"/>
    </source>
</evidence>
<protein>
    <recommendedName>
        <fullName evidence="3">Protein kinase domain-containing protein</fullName>
    </recommendedName>
</protein>
<dbReference type="InterPro" id="IPR011009">
    <property type="entry name" value="Kinase-like_dom_sf"/>
</dbReference>
<dbReference type="Proteomes" id="UP000427906">
    <property type="component" value="Chromosome"/>
</dbReference>
<evidence type="ECO:0000313" key="2">
    <source>
        <dbReference type="Proteomes" id="UP000427906"/>
    </source>
</evidence>
<evidence type="ECO:0008006" key="3">
    <source>
        <dbReference type="Google" id="ProtNLM"/>
    </source>
</evidence>